<dbReference type="CDD" id="cd00586">
    <property type="entry name" value="4HBT"/>
    <property type="match status" value="1"/>
</dbReference>
<proteinExistence type="predicted"/>
<dbReference type="Gene3D" id="3.10.129.10">
    <property type="entry name" value="Hotdog Thioesterase"/>
    <property type="match status" value="1"/>
</dbReference>
<reference evidence="1 2" key="1">
    <citation type="submission" date="2018-11" db="EMBL/GenBank/DDBJ databases">
        <authorList>
            <person name="Li F."/>
        </authorList>
    </citation>
    <scope>NUCLEOTIDE SEQUENCE [LARGE SCALE GENOMIC DNA]</scope>
    <source>
        <strain evidence="1 2">Gsoil 097</strain>
    </source>
</reference>
<dbReference type="AlphaFoldDB" id="A0A3N0CPH0"/>
<gene>
    <name evidence="1" type="ORF">EFK50_05260</name>
</gene>
<protein>
    <submittedName>
        <fullName evidence="1">Thioesterase</fullName>
    </submittedName>
</protein>
<name>A0A3N0CPH0_9ACTN</name>
<evidence type="ECO:0000313" key="1">
    <source>
        <dbReference type="EMBL" id="RNL65367.1"/>
    </source>
</evidence>
<keyword evidence="2" id="KW-1185">Reference proteome</keyword>
<comment type="caution">
    <text evidence="1">The sequence shown here is derived from an EMBL/GenBank/DDBJ whole genome shotgun (WGS) entry which is preliminary data.</text>
</comment>
<dbReference type="Pfam" id="PF13279">
    <property type="entry name" value="4HBT_2"/>
    <property type="match status" value="1"/>
</dbReference>
<dbReference type="SUPFAM" id="SSF54637">
    <property type="entry name" value="Thioesterase/thiol ester dehydrase-isomerase"/>
    <property type="match status" value="1"/>
</dbReference>
<evidence type="ECO:0000313" key="2">
    <source>
        <dbReference type="Proteomes" id="UP000267128"/>
    </source>
</evidence>
<sequence length="171" mass="19512">MVREIPAHEELRVRSHWVDVNGHLNVQHYFMLAATSVGYWYEDIGLDQRYRVDRRHSIFTQSHHLSYHAEVDLDDQVSVRPRLLGRSASAVHARAFIVNESKDRLACTLEVVFVHVSLDDRSTVSFPLDVATWIDAAMAEQPALDWDPGAGATLWRPRGGLSAANQQRRTR</sequence>
<accession>A0A3N0CPH0</accession>
<dbReference type="InterPro" id="IPR029069">
    <property type="entry name" value="HotDog_dom_sf"/>
</dbReference>
<dbReference type="Proteomes" id="UP000267128">
    <property type="component" value="Unassembled WGS sequence"/>
</dbReference>
<organism evidence="1 2">
    <name type="scientific">Nocardioides marmoriginsengisoli</name>
    <dbReference type="NCBI Taxonomy" id="661483"/>
    <lineage>
        <taxon>Bacteria</taxon>
        <taxon>Bacillati</taxon>
        <taxon>Actinomycetota</taxon>
        <taxon>Actinomycetes</taxon>
        <taxon>Propionibacteriales</taxon>
        <taxon>Nocardioidaceae</taxon>
        <taxon>Nocardioides</taxon>
    </lineage>
</organism>
<dbReference type="EMBL" id="RJSE01000003">
    <property type="protein sequence ID" value="RNL65367.1"/>
    <property type="molecule type" value="Genomic_DNA"/>
</dbReference>